<feature type="transmembrane region" description="Helical" evidence="6">
    <location>
        <begin position="232"/>
        <end position="251"/>
    </location>
</feature>
<dbReference type="EMBL" id="BLKM01000870">
    <property type="protein sequence ID" value="GFG39140.1"/>
    <property type="molecule type" value="Genomic_DNA"/>
</dbReference>
<feature type="transmembrane region" description="Helical" evidence="6">
    <location>
        <begin position="166"/>
        <end position="186"/>
    </location>
</feature>
<evidence type="ECO:0000256" key="5">
    <source>
        <dbReference type="ARBA" id="ARBA00023136"/>
    </source>
</evidence>
<dbReference type="PANTHER" id="PTHR12570">
    <property type="match status" value="1"/>
</dbReference>
<keyword evidence="3 6" id="KW-0812">Transmembrane</keyword>
<feature type="transmembrane region" description="Helical" evidence="6">
    <location>
        <begin position="263"/>
        <end position="283"/>
    </location>
</feature>
<evidence type="ECO:0000256" key="3">
    <source>
        <dbReference type="ARBA" id="ARBA00022692"/>
    </source>
</evidence>
<keyword evidence="4 6" id="KW-1133">Transmembrane helix</keyword>
<organism evidence="7 8">
    <name type="scientific">Coptotermes formosanus</name>
    <name type="common">Formosan subterranean termite</name>
    <dbReference type="NCBI Taxonomy" id="36987"/>
    <lineage>
        <taxon>Eukaryota</taxon>
        <taxon>Metazoa</taxon>
        <taxon>Ecdysozoa</taxon>
        <taxon>Arthropoda</taxon>
        <taxon>Hexapoda</taxon>
        <taxon>Insecta</taxon>
        <taxon>Pterygota</taxon>
        <taxon>Neoptera</taxon>
        <taxon>Polyneoptera</taxon>
        <taxon>Dictyoptera</taxon>
        <taxon>Blattodea</taxon>
        <taxon>Blattoidea</taxon>
        <taxon>Termitoidae</taxon>
        <taxon>Rhinotermitidae</taxon>
        <taxon>Coptotermes</taxon>
    </lineage>
</organism>
<evidence type="ECO:0000313" key="7">
    <source>
        <dbReference type="EMBL" id="GFG39140.1"/>
    </source>
</evidence>
<evidence type="ECO:0000256" key="2">
    <source>
        <dbReference type="ARBA" id="ARBA00007230"/>
    </source>
</evidence>
<feature type="transmembrane region" description="Helical" evidence="6">
    <location>
        <begin position="25"/>
        <end position="45"/>
    </location>
</feature>
<evidence type="ECO:0000256" key="1">
    <source>
        <dbReference type="ARBA" id="ARBA00004141"/>
    </source>
</evidence>
<dbReference type="GO" id="GO:0015095">
    <property type="term" value="F:magnesium ion transmembrane transporter activity"/>
    <property type="evidence" value="ECO:0007669"/>
    <property type="project" value="InterPro"/>
</dbReference>
<evidence type="ECO:0000256" key="6">
    <source>
        <dbReference type="SAM" id="Phobius"/>
    </source>
</evidence>
<dbReference type="SUPFAM" id="SSF103481">
    <property type="entry name" value="Multidrug resistance efflux transporter EmrE"/>
    <property type="match status" value="1"/>
</dbReference>
<comment type="caution">
    <text evidence="7">The sequence shown here is derived from an EMBL/GenBank/DDBJ whole genome shotgun (WGS) entry which is preliminary data.</text>
</comment>
<evidence type="ECO:0008006" key="9">
    <source>
        <dbReference type="Google" id="ProtNLM"/>
    </source>
</evidence>
<dbReference type="Pfam" id="PF05653">
    <property type="entry name" value="Mg_trans_NIPA"/>
    <property type="match status" value="1"/>
</dbReference>
<dbReference type="Proteomes" id="UP000502823">
    <property type="component" value="Unassembled WGS sequence"/>
</dbReference>
<dbReference type="AlphaFoldDB" id="A0A6L2Q5E2"/>
<feature type="transmembrane region" description="Helical" evidence="6">
    <location>
        <begin position="57"/>
        <end position="77"/>
    </location>
</feature>
<comment type="similarity">
    <text evidence="2">Belongs to the NIPA family.</text>
</comment>
<feature type="transmembrane region" description="Helical" evidence="6">
    <location>
        <begin position="89"/>
        <end position="114"/>
    </location>
</feature>
<evidence type="ECO:0000256" key="4">
    <source>
        <dbReference type="ARBA" id="ARBA00022989"/>
    </source>
</evidence>
<dbReference type="FunCoup" id="A0A6L2Q5E2">
    <property type="interactions" value="738"/>
</dbReference>
<sequence length="360" mass="39065">MAFNNPEVGSEPVSVVSQPYDATEFYIGLSLAVSSTVFIGSSFIIKKKALIRLNRTGAVRAGAGGFGYLKEWIWWAGLLSMGVGEAANFTAYAFAPASLVTPLGALSVLVAAILSSRFLNENLNLLGKMGCVLCVLGSTVIVIHSPKEEEVENLSELLTKLQDPGFITYVVAVVCVSVFIALCLGPRYGHRNVVVYIALCSAVGSLTVMGCKGLGLAFKETLSGEHNETNNWLTWFFLLTVVLCVTVQMNYLNKALDLFNTGIVTPVYYVLFTTLVIVASAILFREWQHLSWEDILGNMCGFLTVILAIILLNAFKDMDISMLDVKGLMRPKRDMMVPCRDSRGGFGASYGSPALTHNSI</sequence>
<keyword evidence="8" id="KW-1185">Reference proteome</keyword>
<dbReference type="GO" id="GO:0016020">
    <property type="term" value="C:membrane"/>
    <property type="evidence" value="ECO:0007669"/>
    <property type="project" value="UniProtKB-SubCell"/>
</dbReference>
<reference evidence="8" key="1">
    <citation type="submission" date="2020-01" db="EMBL/GenBank/DDBJ databases">
        <title>Draft genome sequence of the Termite Coptotermes fromosanus.</title>
        <authorList>
            <person name="Itakura S."/>
            <person name="Yosikawa Y."/>
            <person name="Umezawa K."/>
        </authorList>
    </citation>
    <scope>NUCLEOTIDE SEQUENCE [LARGE SCALE GENOMIC DNA]</scope>
</reference>
<evidence type="ECO:0000313" key="8">
    <source>
        <dbReference type="Proteomes" id="UP000502823"/>
    </source>
</evidence>
<dbReference type="PANTHER" id="PTHR12570:SF92">
    <property type="entry name" value="SPICHTHYIN, ISOFORM B"/>
    <property type="match status" value="1"/>
</dbReference>
<keyword evidence="5 6" id="KW-0472">Membrane</keyword>
<dbReference type="InterPro" id="IPR008521">
    <property type="entry name" value="Mg_trans_NIPA"/>
</dbReference>
<protein>
    <recommendedName>
        <fullName evidence="9">Magnesium transporter NIPA2</fullName>
    </recommendedName>
</protein>
<dbReference type="InterPro" id="IPR037185">
    <property type="entry name" value="EmrE-like"/>
</dbReference>
<feature type="transmembrane region" description="Helical" evidence="6">
    <location>
        <begin position="295"/>
        <end position="315"/>
    </location>
</feature>
<feature type="transmembrane region" description="Helical" evidence="6">
    <location>
        <begin position="193"/>
        <end position="217"/>
    </location>
</feature>
<dbReference type="OrthoDB" id="6428174at2759"/>
<proteinExistence type="inferred from homology"/>
<accession>A0A6L2Q5E2</accession>
<dbReference type="InParanoid" id="A0A6L2Q5E2"/>
<comment type="subcellular location">
    <subcellularLocation>
        <location evidence="1">Membrane</location>
        <topology evidence="1">Multi-pass membrane protein</topology>
    </subcellularLocation>
</comment>
<name>A0A6L2Q5E2_COPFO</name>
<feature type="transmembrane region" description="Helical" evidence="6">
    <location>
        <begin position="126"/>
        <end position="146"/>
    </location>
</feature>
<gene>
    <name evidence="7" type="ORF">Cfor_06448</name>
</gene>